<protein>
    <submittedName>
        <fullName evidence="4">dTDP-4-dehydrorhamnose 3,5-epimerase</fullName>
    </submittedName>
</protein>
<dbReference type="Gene3D" id="2.60.120.10">
    <property type="entry name" value="Jelly Rolls"/>
    <property type="match status" value="1"/>
</dbReference>
<feature type="active site" description="Proton donor" evidence="2">
    <location>
        <position position="132"/>
    </location>
</feature>
<dbReference type="InterPro" id="IPR011051">
    <property type="entry name" value="RmlC_Cupin_sf"/>
</dbReference>
<feature type="active site" description="Proton acceptor" evidence="2">
    <location>
        <position position="62"/>
    </location>
</feature>
<dbReference type="SUPFAM" id="SSF51182">
    <property type="entry name" value="RmlC-like cupins"/>
    <property type="match status" value="1"/>
</dbReference>
<dbReference type="OrthoDB" id="9800680at2"/>
<dbReference type="Pfam" id="PF00908">
    <property type="entry name" value="dTDP_sugar_isom"/>
    <property type="match status" value="1"/>
</dbReference>
<dbReference type="PANTHER" id="PTHR21047">
    <property type="entry name" value="DTDP-6-DEOXY-D-GLUCOSE-3,5 EPIMERASE"/>
    <property type="match status" value="1"/>
</dbReference>
<feature type="site" description="Participates in a stacking interaction with the thymidine ring of dTDP-4-oxo-6-deoxyglucose" evidence="3">
    <location>
        <position position="138"/>
    </location>
</feature>
<proteinExistence type="inferred from homology"/>
<evidence type="ECO:0000256" key="3">
    <source>
        <dbReference type="PIRSR" id="PIRSR600888-3"/>
    </source>
</evidence>
<dbReference type="GO" id="GO:0008830">
    <property type="term" value="F:dTDP-4-dehydrorhamnose 3,5-epimerase activity"/>
    <property type="evidence" value="ECO:0007669"/>
    <property type="project" value="InterPro"/>
</dbReference>
<dbReference type="CDD" id="cd00438">
    <property type="entry name" value="cupin_RmlC"/>
    <property type="match status" value="1"/>
</dbReference>
<dbReference type="STRING" id="587636.SAMN05216199_1017"/>
<gene>
    <name evidence="4" type="ORF">SAMN05216199_1017</name>
</gene>
<dbReference type="PANTHER" id="PTHR21047:SF2">
    <property type="entry name" value="THYMIDINE DIPHOSPHO-4-KETO-RHAMNOSE 3,5-EPIMERASE"/>
    <property type="match status" value="1"/>
</dbReference>
<dbReference type="RefSeq" id="WP_091755850.1">
    <property type="nucleotide sequence ID" value="NZ_FOHB01000001.1"/>
</dbReference>
<name>A0A1H9RK93_9MICO</name>
<organism evidence="4 5">
    <name type="scientific">Pedococcus cremeus</name>
    <dbReference type="NCBI Taxonomy" id="587636"/>
    <lineage>
        <taxon>Bacteria</taxon>
        <taxon>Bacillati</taxon>
        <taxon>Actinomycetota</taxon>
        <taxon>Actinomycetes</taxon>
        <taxon>Micrococcales</taxon>
        <taxon>Intrasporangiaceae</taxon>
        <taxon>Pedococcus</taxon>
    </lineage>
</organism>
<dbReference type="GO" id="GO:0005829">
    <property type="term" value="C:cytosol"/>
    <property type="evidence" value="ECO:0007669"/>
    <property type="project" value="TreeGrafter"/>
</dbReference>
<accession>A0A1H9RK93</accession>
<dbReference type="InterPro" id="IPR000888">
    <property type="entry name" value="RmlC-like"/>
</dbReference>
<dbReference type="GO" id="GO:0000271">
    <property type="term" value="P:polysaccharide biosynthetic process"/>
    <property type="evidence" value="ECO:0007669"/>
    <property type="project" value="TreeGrafter"/>
</dbReference>
<dbReference type="EMBL" id="FOHB01000001">
    <property type="protein sequence ID" value="SER73084.1"/>
    <property type="molecule type" value="Genomic_DNA"/>
</dbReference>
<evidence type="ECO:0000256" key="1">
    <source>
        <dbReference type="ARBA" id="ARBA00010154"/>
    </source>
</evidence>
<dbReference type="Proteomes" id="UP000199019">
    <property type="component" value="Unassembled WGS sequence"/>
</dbReference>
<reference evidence="5" key="1">
    <citation type="submission" date="2016-10" db="EMBL/GenBank/DDBJ databases">
        <authorList>
            <person name="Varghese N."/>
            <person name="Submissions S."/>
        </authorList>
    </citation>
    <scope>NUCLEOTIDE SEQUENCE [LARGE SCALE GENOMIC DNA]</scope>
    <source>
        <strain evidence="5">CGMCC 1.6963</strain>
    </source>
</reference>
<dbReference type="GO" id="GO:0019305">
    <property type="term" value="P:dTDP-rhamnose biosynthetic process"/>
    <property type="evidence" value="ECO:0007669"/>
    <property type="project" value="TreeGrafter"/>
</dbReference>
<evidence type="ECO:0000313" key="4">
    <source>
        <dbReference type="EMBL" id="SER73084.1"/>
    </source>
</evidence>
<keyword evidence="5" id="KW-1185">Reference proteome</keyword>
<evidence type="ECO:0000313" key="5">
    <source>
        <dbReference type="Proteomes" id="UP000199019"/>
    </source>
</evidence>
<sequence>MDIRPLTIEHAYEITPQQFPDERGVFTAPFQSAGLAEVIGHTLTVAQTNVSVSRKGAFRGIHYADVPPSQAKYVTAVSGSLIDFIVDIRVGSPTFGQWDSVVLDTKDRKAVYLPEGMGHALFALEDDSTALYLCSTPFSPGREHGLNPLDASIGLEIPNGIEPVISEKDAAAPSFDEAQERGLLPTYAACVELYASLA</sequence>
<evidence type="ECO:0000256" key="2">
    <source>
        <dbReference type="PIRSR" id="PIRSR600888-1"/>
    </source>
</evidence>
<comment type="similarity">
    <text evidence="1">Belongs to the dTDP-4-dehydrorhamnose 3,5-epimerase family.</text>
</comment>
<dbReference type="AlphaFoldDB" id="A0A1H9RK93"/>
<dbReference type="InterPro" id="IPR014710">
    <property type="entry name" value="RmlC-like_jellyroll"/>
</dbReference>